<dbReference type="PRINTS" id="PR01490">
    <property type="entry name" value="RTXTOXIND"/>
</dbReference>
<reference evidence="6" key="2">
    <citation type="journal article" date="2021" name="PeerJ">
        <title>Extensive microbial diversity within the chicken gut microbiome revealed by metagenomics and culture.</title>
        <authorList>
            <person name="Gilroy R."/>
            <person name="Ravi A."/>
            <person name="Getino M."/>
            <person name="Pursley I."/>
            <person name="Horton D.L."/>
            <person name="Alikhan N.F."/>
            <person name="Baker D."/>
            <person name="Gharbi K."/>
            <person name="Hall N."/>
            <person name="Watson M."/>
            <person name="Adriaenssens E.M."/>
            <person name="Foster-Nyarko E."/>
            <person name="Jarju S."/>
            <person name="Secka A."/>
            <person name="Antonio M."/>
            <person name="Oren A."/>
            <person name="Chaudhuri R.R."/>
            <person name="La Ragione R."/>
            <person name="Hildebrand F."/>
            <person name="Pallen M.J."/>
        </authorList>
    </citation>
    <scope>NUCLEOTIDE SEQUENCE</scope>
    <source>
        <strain evidence="6">11159</strain>
    </source>
</reference>
<proteinExistence type="inferred from homology"/>
<dbReference type="Gene3D" id="2.40.50.100">
    <property type="match status" value="2"/>
</dbReference>
<gene>
    <name evidence="6" type="ORF">IAC58_05700</name>
</gene>
<sequence>MFVKIKSKTNAFFGLFILLVLFSVSCNYQNSNNIDTPELSVVRTVKVELKKLNDDLNSFGTMNYKTKNNVSVLVEGTLEKLYVKEGDYVKKGQVLASLRNVQLEIQREQAENTLESAKVSLYQAEINLQEQRLSVESRLIALEKSEYNLIQTKLELEESKKELENKRQLLEVGGITESSFRSMEISHKAKETEHNVLEKEIEISKLGFRDKDLITNGFEVSVDPEIKKQQLIELNTRNAVASVESQKVQLKSAEKNLVSVIKLIDELTIRAPVDGIVCVLYFESGEFIPENEKLLTLIDISEVNAVFSIQEQDIQYFHVGDALTVDIPSIGKHIDTKISEISPIADSSSGNFTVKALIPNKNEIIKPGMFVKCNVQRNEKKAYVCVPETVIIKKEGNVASVFSVVNGFVVLKEITIKAQKDGNIWVETGLKESDILVNKPSPFLREGEKVEIRQ</sequence>
<dbReference type="EMBL" id="JADIMY010000115">
    <property type="protein sequence ID" value="MBO8428016.1"/>
    <property type="molecule type" value="Genomic_DNA"/>
</dbReference>
<comment type="caution">
    <text evidence="6">The sequence shown here is derived from an EMBL/GenBank/DDBJ whole genome shotgun (WGS) entry which is preliminary data.</text>
</comment>
<evidence type="ECO:0000256" key="1">
    <source>
        <dbReference type="ARBA" id="ARBA00009477"/>
    </source>
</evidence>
<feature type="coiled-coil region" evidence="2">
    <location>
        <begin position="100"/>
        <end position="173"/>
    </location>
</feature>
<feature type="domain" description="Multidrug resistance protein MdtA-like barrel-sandwich hybrid" evidence="4">
    <location>
        <begin position="70"/>
        <end position="293"/>
    </location>
</feature>
<dbReference type="Gene3D" id="1.10.287.470">
    <property type="entry name" value="Helix hairpin bin"/>
    <property type="match status" value="2"/>
</dbReference>
<reference evidence="6" key="1">
    <citation type="submission" date="2020-10" db="EMBL/GenBank/DDBJ databases">
        <authorList>
            <person name="Gilroy R."/>
        </authorList>
    </citation>
    <scope>NUCLEOTIDE SEQUENCE</scope>
    <source>
        <strain evidence="6">11159</strain>
    </source>
</reference>
<dbReference type="NCBIfam" id="TIGR01730">
    <property type="entry name" value="RND_mfp"/>
    <property type="match status" value="1"/>
</dbReference>
<name>A0A9D9GWW3_9BACL</name>
<evidence type="ECO:0000313" key="7">
    <source>
        <dbReference type="Proteomes" id="UP000823613"/>
    </source>
</evidence>
<organism evidence="6 7">
    <name type="scientific">Candidatus Onthovivens merdipullorum</name>
    <dbReference type="NCBI Taxonomy" id="2840889"/>
    <lineage>
        <taxon>Bacteria</taxon>
        <taxon>Bacillati</taxon>
        <taxon>Bacillota</taxon>
        <taxon>Bacilli</taxon>
        <taxon>Bacillales</taxon>
        <taxon>Candidatus Onthovivens</taxon>
    </lineage>
</organism>
<dbReference type="Proteomes" id="UP000823613">
    <property type="component" value="Unassembled WGS sequence"/>
</dbReference>
<dbReference type="PANTHER" id="PTHR30469:SF33">
    <property type="entry name" value="SLR1207 PROTEIN"/>
    <property type="match status" value="1"/>
</dbReference>
<evidence type="ECO:0000259" key="5">
    <source>
        <dbReference type="Pfam" id="PF25954"/>
    </source>
</evidence>
<feature type="signal peptide" evidence="3">
    <location>
        <begin position="1"/>
        <end position="28"/>
    </location>
</feature>
<dbReference type="PROSITE" id="PS51257">
    <property type="entry name" value="PROKAR_LIPOPROTEIN"/>
    <property type="match status" value="1"/>
</dbReference>
<dbReference type="Gene3D" id="2.40.30.170">
    <property type="match status" value="1"/>
</dbReference>
<evidence type="ECO:0000259" key="4">
    <source>
        <dbReference type="Pfam" id="PF25917"/>
    </source>
</evidence>
<keyword evidence="2" id="KW-0175">Coiled coil</keyword>
<evidence type="ECO:0000256" key="3">
    <source>
        <dbReference type="SAM" id="SignalP"/>
    </source>
</evidence>
<feature type="domain" description="CusB-like beta-barrel" evidence="5">
    <location>
        <begin position="307"/>
        <end position="377"/>
    </location>
</feature>
<dbReference type="Gene3D" id="2.40.420.20">
    <property type="match status" value="1"/>
</dbReference>
<dbReference type="AlphaFoldDB" id="A0A9D9GWW3"/>
<feature type="chain" id="PRO_5038372304" evidence="3">
    <location>
        <begin position="29"/>
        <end position="454"/>
    </location>
</feature>
<dbReference type="PANTHER" id="PTHR30469">
    <property type="entry name" value="MULTIDRUG RESISTANCE PROTEIN MDTA"/>
    <property type="match status" value="1"/>
</dbReference>
<protein>
    <submittedName>
        <fullName evidence="6">Efflux RND transporter periplasmic adaptor subunit</fullName>
    </submittedName>
</protein>
<dbReference type="SUPFAM" id="SSF111369">
    <property type="entry name" value="HlyD-like secretion proteins"/>
    <property type="match status" value="2"/>
</dbReference>
<dbReference type="InterPro" id="IPR058792">
    <property type="entry name" value="Beta-barrel_RND_2"/>
</dbReference>
<dbReference type="GO" id="GO:0015562">
    <property type="term" value="F:efflux transmembrane transporter activity"/>
    <property type="evidence" value="ECO:0007669"/>
    <property type="project" value="TreeGrafter"/>
</dbReference>
<evidence type="ECO:0000256" key="2">
    <source>
        <dbReference type="SAM" id="Coils"/>
    </source>
</evidence>
<dbReference type="InterPro" id="IPR006143">
    <property type="entry name" value="RND_pump_MFP"/>
</dbReference>
<comment type="similarity">
    <text evidence="1">Belongs to the membrane fusion protein (MFP) (TC 8.A.1) family.</text>
</comment>
<dbReference type="Pfam" id="PF25954">
    <property type="entry name" value="Beta-barrel_RND_2"/>
    <property type="match status" value="1"/>
</dbReference>
<dbReference type="InterPro" id="IPR058625">
    <property type="entry name" value="MdtA-like_BSH"/>
</dbReference>
<dbReference type="Pfam" id="PF25917">
    <property type="entry name" value="BSH_RND"/>
    <property type="match status" value="1"/>
</dbReference>
<dbReference type="GO" id="GO:1990281">
    <property type="term" value="C:efflux pump complex"/>
    <property type="evidence" value="ECO:0007669"/>
    <property type="project" value="TreeGrafter"/>
</dbReference>
<evidence type="ECO:0000313" key="6">
    <source>
        <dbReference type="EMBL" id="MBO8428016.1"/>
    </source>
</evidence>
<accession>A0A9D9GWW3</accession>
<keyword evidence="3" id="KW-0732">Signal</keyword>